<dbReference type="GO" id="GO:0009898">
    <property type="term" value="C:cytoplasmic side of plasma membrane"/>
    <property type="evidence" value="ECO:0007669"/>
    <property type="project" value="TreeGrafter"/>
</dbReference>
<dbReference type="Gene3D" id="3.40.50.2300">
    <property type="match status" value="1"/>
</dbReference>
<accession>A0A850HGY1</accession>
<dbReference type="PANTHER" id="PTHR43384:SF13">
    <property type="entry name" value="SLR0110 PROTEIN"/>
    <property type="match status" value="1"/>
</dbReference>
<dbReference type="AlphaFoldDB" id="A0A850HGY1"/>
<dbReference type="Gene3D" id="3.40.50.300">
    <property type="entry name" value="P-loop containing nucleotide triphosphate hydrolases"/>
    <property type="match status" value="1"/>
</dbReference>
<dbReference type="SUPFAM" id="SSF52172">
    <property type="entry name" value="CheY-like"/>
    <property type="match status" value="1"/>
</dbReference>
<dbReference type="PROSITE" id="PS50110">
    <property type="entry name" value="RESPONSE_REGULATORY"/>
    <property type="match status" value="1"/>
</dbReference>
<keyword evidence="4" id="KW-1185">Reference proteome</keyword>
<dbReference type="InterPro" id="IPR050625">
    <property type="entry name" value="ParA/MinD_ATPase"/>
</dbReference>
<dbReference type="InterPro" id="IPR001789">
    <property type="entry name" value="Sig_transdc_resp-reg_receiver"/>
</dbReference>
<evidence type="ECO:0000313" key="3">
    <source>
        <dbReference type="EMBL" id="NVE94182.1"/>
    </source>
</evidence>
<gene>
    <name evidence="3" type="ORF">HUO12_04635</name>
</gene>
<dbReference type="GO" id="GO:0005829">
    <property type="term" value="C:cytosol"/>
    <property type="evidence" value="ECO:0007669"/>
    <property type="project" value="TreeGrafter"/>
</dbReference>
<evidence type="ECO:0000256" key="1">
    <source>
        <dbReference type="PROSITE-ProRule" id="PRU00169"/>
    </source>
</evidence>
<comment type="caution">
    <text evidence="1">Lacks conserved residue(s) required for the propagation of feature annotation.</text>
</comment>
<dbReference type="EMBL" id="JABWTA010000001">
    <property type="protein sequence ID" value="NVE94182.1"/>
    <property type="molecule type" value="Genomic_DNA"/>
</dbReference>
<evidence type="ECO:0000259" key="2">
    <source>
        <dbReference type="PROSITE" id="PS50110"/>
    </source>
</evidence>
<dbReference type="InterPro" id="IPR011006">
    <property type="entry name" value="CheY-like_superfamily"/>
</dbReference>
<dbReference type="GO" id="GO:0005524">
    <property type="term" value="F:ATP binding"/>
    <property type="evidence" value="ECO:0007669"/>
    <property type="project" value="TreeGrafter"/>
</dbReference>
<protein>
    <submittedName>
        <fullName evidence="3">AAA family ATPase</fullName>
    </submittedName>
</protein>
<dbReference type="PANTHER" id="PTHR43384">
    <property type="entry name" value="SEPTUM SITE-DETERMINING PROTEIN MIND HOMOLOG, CHLOROPLASTIC-RELATED"/>
    <property type="match status" value="1"/>
</dbReference>
<dbReference type="Proteomes" id="UP000546031">
    <property type="component" value="Unassembled WGS sequence"/>
</dbReference>
<dbReference type="InterPro" id="IPR025669">
    <property type="entry name" value="AAA_dom"/>
</dbReference>
<dbReference type="GO" id="GO:0016887">
    <property type="term" value="F:ATP hydrolysis activity"/>
    <property type="evidence" value="ECO:0007669"/>
    <property type="project" value="TreeGrafter"/>
</dbReference>
<dbReference type="RefSeq" id="WP_176272487.1">
    <property type="nucleotide sequence ID" value="NZ_JABWTA010000001.1"/>
</dbReference>
<dbReference type="Pfam" id="PF13614">
    <property type="entry name" value="AAA_31"/>
    <property type="match status" value="1"/>
</dbReference>
<proteinExistence type="predicted"/>
<name>A0A850HGY1_9SPHN</name>
<organism evidence="3 4">
    <name type="scientific">Altererythrobacter lutimaris</name>
    <dbReference type="NCBI Taxonomy" id="2743979"/>
    <lineage>
        <taxon>Bacteria</taxon>
        <taxon>Pseudomonadati</taxon>
        <taxon>Pseudomonadota</taxon>
        <taxon>Alphaproteobacteria</taxon>
        <taxon>Sphingomonadales</taxon>
        <taxon>Erythrobacteraceae</taxon>
        <taxon>Altererythrobacter</taxon>
    </lineage>
</organism>
<reference evidence="3 4" key="1">
    <citation type="submission" date="2020-06" db="EMBL/GenBank/DDBJ databases">
        <title>Altererythrobacter lutimaris sp. nov., a marine bacterium isolated from a tidal flat.</title>
        <authorList>
            <person name="Kim D."/>
            <person name="Yoo Y."/>
            <person name="Kim J.-J."/>
        </authorList>
    </citation>
    <scope>NUCLEOTIDE SEQUENCE [LARGE SCALE GENOMIC DNA]</scope>
    <source>
        <strain evidence="3 4">JGD-16</strain>
    </source>
</reference>
<dbReference type="SUPFAM" id="SSF52540">
    <property type="entry name" value="P-loop containing nucleoside triphosphate hydrolases"/>
    <property type="match status" value="1"/>
</dbReference>
<sequence>MGRIEDITQGSIGRASELPDGVFVVADARHLSDLGQISARLITCECAIDEALPKPELMGAKIIVIEVDPASHNSLQRVDQLRSDWPNVPVIAGLADVDIATTRQLLRRGVADIVSLPFTIDELVTAIVDAAEQIEPDADEDAPLAPFVAVLKSIGGSGATTIATHLASDLAEAYGEDKRACIIDLDLQSGDASSFIGANPRLTLADLMEADGRLDGELLRSVTSSSQAPNVDVIAAPHDIMPIEALEFDTLMHVVKIARRQYDLVVVDLPASFTNWSLSTVFAADQTLLIGNLTIPSLRHAKRQLDFLVSMGLSREAIQVVLNRVEKKLFKTISASDAEDALKHPILATIHEEGALPRTAQDQGVLINAIQKRSKFMKDINELADRLIEKLAEE</sequence>
<feature type="domain" description="Response regulatory" evidence="2">
    <location>
        <begin position="1"/>
        <end position="131"/>
    </location>
</feature>
<comment type="caution">
    <text evidence="3">The sequence shown here is derived from an EMBL/GenBank/DDBJ whole genome shotgun (WGS) entry which is preliminary data.</text>
</comment>
<evidence type="ECO:0000313" key="4">
    <source>
        <dbReference type="Proteomes" id="UP000546031"/>
    </source>
</evidence>
<dbReference type="InterPro" id="IPR027417">
    <property type="entry name" value="P-loop_NTPase"/>
</dbReference>
<dbReference type="GO" id="GO:0000160">
    <property type="term" value="P:phosphorelay signal transduction system"/>
    <property type="evidence" value="ECO:0007669"/>
    <property type="project" value="InterPro"/>
</dbReference>
<dbReference type="GO" id="GO:0051782">
    <property type="term" value="P:negative regulation of cell division"/>
    <property type="evidence" value="ECO:0007669"/>
    <property type="project" value="TreeGrafter"/>
</dbReference>